<keyword evidence="4 6" id="KW-1133">Transmembrane helix</keyword>
<dbReference type="Pfam" id="PF09924">
    <property type="entry name" value="LPG_synthase_C"/>
    <property type="match status" value="1"/>
</dbReference>
<keyword evidence="9" id="KW-1185">Reference proteome</keyword>
<reference evidence="9" key="1">
    <citation type="journal article" date="2019" name="Int. J. Syst. Evol. Microbiol.">
        <title>The Global Catalogue of Microorganisms (GCM) 10K type strain sequencing project: providing services to taxonomists for standard genome sequencing and annotation.</title>
        <authorList>
            <consortium name="The Broad Institute Genomics Platform"/>
            <consortium name="The Broad Institute Genome Sequencing Center for Infectious Disease"/>
            <person name="Wu L."/>
            <person name="Ma J."/>
        </authorList>
    </citation>
    <scope>NUCLEOTIDE SEQUENCE [LARGE SCALE GENOMIC DNA]</scope>
    <source>
        <strain evidence="9">CCM 8896</strain>
    </source>
</reference>
<evidence type="ECO:0000256" key="5">
    <source>
        <dbReference type="ARBA" id="ARBA00023136"/>
    </source>
</evidence>
<feature type="transmembrane region" description="Helical" evidence="6">
    <location>
        <begin position="17"/>
        <end position="35"/>
    </location>
</feature>
<feature type="domain" description="Phosphatidylglycerol lysyltransferase C-terminal" evidence="7">
    <location>
        <begin position="527"/>
        <end position="823"/>
    </location>
</feature>
<dbReference type="SUPFAM" id="SSF55729">
    <property type="entry name" value="Acyl-CoA N-acyltransferases (Nat)"/>
    <property type="match status" value="1"/>
</dbReference>
<feature type="transmembrane region" description="Helical" evidence="6">
    <location>
        <begin position="169"/>
        <end position="186"/>
    </location>
</feature>
<dbReference type="PANTHER" id="PTHR34697">
    <property type="entry name" value="PHOSPHATIDYLGLYCEROL LYSYLTRANSFERASE"/>
    <property type="match status" value="1"/>
</dbReference>
<feature type="transmembrane region" description="Helical" evidence="6">
    <location>
        <begin position="56"/>
        <end position="76"/>
    </location>
</feature>
<evidence type="ECO:0000259" key="7">
    <source>
        <dbReference type="Pfam" id="PF09924"/>
    </source>
</evidence>
<sequence length="868" mass="98968">MRALYQQLSAVFGKHKTILKAIFVLSVLIFVIIEIGRIIRDIDQKTLSASLHSQTVGSIILLTVLGLISVLPMLNYDFEIQSFLPERAPTKYILKAGWTVNTFNNLIGFGGVLGATLRANFYGKNATKKQILFAISKIALFLLSGLSLWSAVSLILIFTFGIGSMFGNYWIWLVGGALYTPILLLVTHLRESEFFSDLTIRKEVSLAIGSCFEWGFAGGFFLIIGHFLGITQLSHILPLFMIANIVGVVSMVPGALGSFDVFMILGLNAVGIDSGTAVVWLLFYRIFYYIIPFIIGLIFFVHDMGHKINVYFQDIPRQALTKAAHVFVVFILYFTAIVMLMAATIPNWLRTTHLFYGVYPYLFALIDRTYNIILAFLLIGFARGVADRVKKAYWPTLILLGIAILNSLLRDFSVPLLIIFGLALLAMLFSKKELYRDRLELAWGARLFDGGVYALTFLMYAIVGILNSPHIHHRKPVPVALLFPSERLWFTGLILVLLAALILLMIQHYLKQGEKSLDMGFDADRIRAVIDRFGGNEVSHLAFLRDKAVFYYQAEDTDQVFFLFRKKTDKLIVMGEPVGNPKYLNAAIQAFINQADQQDLHVVFYEVSDAFTMRMHEFGFDFIKFGEEGFVSLPDFNISGNKHKGQRALMNKFKREGYTFEVLAPPFSDQDFLQLKQISDSWLDGKTEKGFSLGFFDRFYLEQTPIAVIRDKTGKLIAFANSMPTGDHEVTSIDLMRHRQDAPSGIMDQVFINLLYQAQDQGYRYFNMGMAPLANVGIYKNSFLDERVAHLIYQYGYRFYSFEGLRSYKNKYVTKWVPRYIVYPRQQSLVFTMLQLMLVVNHRIDPEMYHAHIMRPDFFTDLSDKNNL</sequence>
<gene>
    <name evidence="8" type="primary">mprF</name>
    <name evidence="8" type="ORF">ACFQ5M_09360</name>
</gene>
<dbReference type="PANTHER" id="PTHR34697:SF2">
    <property type="entry name" value="PHOSPHATIDYLGLYCEROL LYSYLTRANSFERASE"/>
    <property type="match status" value="1"/>
</dbReference>
<keyword evidence="5 6" id="KW-0472">Membrane</keyword>
<dbReference type="NCBIfam" id="NF033480">
    <property type="entry name" value="bifunc_MprF"/>
    <property type="match status" value="1"/>
</dbReference>
<dbReference type="RefSeq" id="WP_125715899.1">
    <property type="nucleotide sequence ID" value="NZ_JBHTOP010000024.1"/>
</dbReference>
<feature type="transmembrane region" description="Helical" evidence="6">
    <location>
        <begin position="326"/>
        <end position="349"/>
    </location>
</feature>
<evidence type="ECO:0000256" key="2">
    <source>
        <dbReference type="ARBA" id="ARBA00022475"/>
    </source>
</evidence>
<protein>
    <submittedName>
        <fullName evidence="8">Bifunctional lysylphosphatidylglycerol flippase/synthetase MprF</fullName>
    </submittedName>
</protein>
<comment type="caution">
    <text evidence="8">The sequence shown here is derived from an EMBL/GenBank/DDBJ whole genome shotgun (WGS) entry which is preliminary data.</text>
</comment>
<dbReference type="EMBL" id="JBHTOP010000024">
    <property type="protein sequence ID" value="MFD1672304.1"/>
    <property type="molecule type" value="Genomic_DNA"/>
</dbReference>
<feature type="transmembrane region" description="Helical" evidence="6">
    <location>
        <begin position="488"/>
        <end position="506"/>
    </location>
</feature>
<dbReference type="InterPro" id="IPR024320">
    <property type="entry name" value="LPG_synthase_C"/>
</dbReference>
<feature type="transmembrane region" description="Helical" evidence="6">
    <location>
        <begin position="206"/>
        <end position="230"/>
    </location>
</feature>
<evidence type="ECO:0000313" key="8">
    <source>
        <dbReference type="EMBL" id="MFD1672304.1"/>
    </source>
</evidence>
<organism evidence="8 9">
    <name type="scientific">Agrilactobacillus yilanensis</name>
    <dbReference type="NCBI Taxonomy" id="2485997"/>
    <lineage>
        <taxon>Bacteria</taxon>
        <taxon>Bacillati</taxon>
        <taxon>Bacillota</taxon>
        <taxon>Bacilli</taxon>
        <taxon>Lactobacillales</taxon>
        <taxon>Lactobacillaceae</taxon>
        <taxon>Agrilactobacillus</taxon>
    </lineage>
</organism>
<feature type="transmembrane region" description="Helical" evidence="6">
    <location>
        <begin position="138"/>
        <end position="163"/>
    </location>
</feature>
<proteinExistence type="predicted"/>
<evidence type="ECO:0000256" key="6">
    <source>
        <dbReference type="SAM" id="Phobius"/>
    </source>
</evidence>
<accession>A0ABW4J8F6</accession>
<feature type="transmembrane region" description="Helical" evidence="6">
    <location>
        <begin position="361"/>
        <end position="380"/>
    </location>
</feature>
<feature type="transmembrane region" description="Helical" evidence="6">
    <location>
        <begin position="236"/>
        <end position="256"/>
    </location>
</feature>
<feature type="transmembrane region" description="Helical" evidence="6">
    <location>
        <begin position="96"/>
        <end position="117"/>
    </location>
</feature>
<dbReference type="Proteomes" id="UP001597267">
    <property type="component" value="Unassembled WGS sequence"/>
</dbReference>
<dbReference type="InterPro" id="IPR016181">
    <property type="entry name" value="Acyl_CoA_acyltransferase"/>
</dbReference>
<keyword evidence="2" id="KW-1003">Cell membrane</keyword>
<feature type="transmembrane region" description="Helical" evidence="6">
    <location>
        <begin position="286"/>
        <end position="305"/>
    </location>
</feature>
<evidence type="ECO:0000256" key="3">
    <source>
        <dbReference type="ARBA" id="ARBA00022692"/>
    </source>
</evidence>
<dbReference type="InterPro" id="IPR051211">
    <property type="entry name" value="PG_lysyltransferase"/>
</dbReference>
<comment type="subcellular location">
    <subcellularLocation>
        <location evidence="1">Cell membrane</location>
        <topology evidence="1">Multi-pass membrane protein</topology>
    </subcellularLocation>
</comment>
<keyword evidence="3 6" id="KW-0812">Transmembrane</keyword>
<evidence type="ECO:0000313" key="9">
    <source>
        <dbReference type="Proteomes" id="UP001597267"/>
    </source>
</evidence>
<feature type="transmembrane region" description="Helical" evidence="6">
    <location>
        <begin position="451"/>
        <end position="468"/>
    </location>
</feature>
<evidence type="ECO:0000256" key="4">
    <source>
        <dbReference type="ARBA" id="ARBA00022989"/>
    </source>
</evidence>
<feature type="transmembrane region" description="Helical" evidence="6">
    <location>
        <begin position="414"/>
        <end position="430"/>
    </location>
</feature>
<name>A0ABW4J8F6_9LACO</name>
<evidence type="ECO:0000256" key="1">
    <source>
        <dbReference type="ARBA" id="ARBA00004651"/>
    </source>
</evidence>